<proteinExistence type="predicted"/>
<sequence length="58" mass="6621">MDKRAASSIEQINDTEIDSTTKVIKRLIQVDYNTPYYQGIISINESVADNREVKSKKC</sequence>
<dbReference type="Proteomes" id="UP000659697">
    <property type="component" value="Unassembled WGS sequence"/>
</dbReference>
<accession>A0ABQ3L144</accession>
<dbReference type="EMBL" id="BNAO01000008">
    <property type="protein sequence ID" value="GHG74679.1"/>
    <property type="molecule type" value="Genomic_DNA"/>
</dbReference>
<comment type="caution">
    <text evidence="1">The sequence shown here is derived from an EMBL/GenBank/DDBJ whole genome shotgun (WGS) entry which is preliminary data.</text>
</comment>
<protein>
    <submittedName>
        <fullName evidence="1">Uncharacterized protein</fullName>
    </submittedName>
</protein>
<keyword evidence="2" id="KW-1185">Reference proteome</keyword>
<name>A0ABQ3L144_9ALTE</name>
<reference evidence="2" key="1">
    <citation type="journal article" date="2019" name="Int. J. Syst. Evol. Microbiol.">
        <title>The Global Catalogue of Microorganisms (GCM) 10K type strain sequencing project: providing services to taxonomists for standard genome sequencing and annotation.</title>
        <authorList>
            <consortium name="The Broad Institute Genomics Platform"/>
            <consortium name="The Broad Institute Genome Sequencing Center for Infectious Disease"/>
            <person name="Wu L."/>
            <person name="Ma J."/>
        </authorList>
    </citation>
    <scope>NUCLEOTIDE SEQUENCE [LARGE SCALE GENOMIC DNA]</scope>
    <source>
        <strain evidence="2">CGMCC 1.7003</strain>
    </source>
</reference>
<organism evidence="1 2">
    <name type="scientific">Alishewanella longhuensis</name>
    <dbReference type="NCBI Taxonomy" id="1091037"/>
    <lineage>
        <taxon>Bacteria</taxon>
        <taxon>Pseudomonadati</taxon>
        <taxon>Pseudomonadota</taxon>
        <taxon>Gammaproteobacteria</taxon>
        <taxon>Alteromonadales</taxon>
        <taxon>Alteromonadaceae</taxon>
        <taxon>Alishewanella</taxon>
    </lineage>
</organism>
<evidence type="ECO:0000313" key="2">
    <source>
        <dbReference type="Proteomes" id="UP000659697"/>
    </source>
</evidence>
<evidence type="ECO:0000313" key="1">
    <source>
        <dbReference type="EMBL" id="GHG74679.1"/>
    </source>
</evidence>
<gene>
    <name evidence="1" type="ORF">GCM10010919_28340</name>
</gene>